<proteinExistence type="predicted"/>
<comment type="caution">
    <text evidence="2">The sequence shown here is derived from an EMBL/GenBank/DDBJ whole genome shotgun (WGS) entry which is preliminary data.</text>
</comment>
<reference evidence="2 3" key="1">
    <citation type="submission" date="2023-12" db="EMBL/GenBank/DDBJ databases">
        <title>Genome comparison identifies genes involved in endophytic behavior of Lysinibacillus irui and provides insights into its role as a plant-growth promoting bacterium.</title>
        <authorList>
            <person name="Hilario S."/>
            <person name="Matos I."/>
            <person name="Goncalves M.F.M."/>
            <person name="Pardo C.A."/>
            <person name="Santos M.J."/>
        </authorList>
    </citation>
    <scope>NUCLEOTIDE SEQUENCE [LARGE SCALE GENOMIC DNA]</scope>
    <source>
        <strain evidence="2 3">B3</strain>
    </source>
</reference>
<keyword evidence="1" id="KW-0175">Coiled coil</keyword>
<organism evidence="2 3">
    <name type="scientific">Lysinibacillus irui</name>
    <dbReference type="NCBI Taxonomy" id="2998077"/>
    <lineage>
        <taxon>Bacteria</taxon>
        <taxon>Bacillati</taxon>
        <taxon>Bacillota</taxon>
        <taxon>Bacilli</taxon>
        <taxon>Bacillales</taxon>
        <taxon>Bacillaceae</taxon>
        <taxon>Lysinibacillus</taxon>
    </lineage>
</organism>
<accession>A0ABU5NKM7</accession>
<gene>
    <name evidence="2" type="ORF">U6C28_09830</name>
</gene>
<keyword evidence="3" id="KW-1185">Reference proteome</keyword>
<evidence type="ECO:0000256" key="1">
    <source>
        <dbReference type="SAM" id="Coils"/>
    </source>
</evidence>
<sequence>MKSRGRKKIEYEPDFIKKLIESYVEKYNLNGKLSYREMHEYVNALIANGEITEIDKPISIYYWRAPERQGRIMVDKYNEAFQLDILNYPRNTDSFETFRDIYIKLQKCDNLIEKNRLEKLITYKDRLFEANVKENKKIQNKLEELERIIEKKNEQLTFLNKVFFSICGISSEKRMETLNKIQNEYIENLNIYLNDNLFNNDLNISAYDQKRQRLTDSRIIKLLNKKD</sequence>
<dbReference type="RefSeq" id="WP_322611568.1">
    <property type="nucleotide sequence ID" value="NZ_JAXLNX010000011.1"/>
</dbReference>
<dbReference type="Proteomes" id="UP001289615">
    <property type="component" value="Unassembled WGS sequence"/>
</dbReference>
<evidence type="ECO:0000313" key="3">
    <source>
        <dbReference type="Proteomes" id="UP001289615"/>
    </source>
</evidence>
<feature type="coiled-coil region" evidence="1">
    <location>
        <begin position="128"/>
        <end position="162"/>
    </location>
</feature>
<evidence type="ECO:0000313" key="2">
    <source>
        <dbReference type="EMBL" id="MEA0976590.1"/>
    </source>
</evidence>
<protein>
    <submittedName>
        <fullName evidence="2">Uncharacterized protein</fullName>
    </submittedName>
</protein>
<name>A0ABU5NKM7_9BACI</name>
<dbReference type="EMBL" id="JAXUIA010000006">
    <property type="protein sequence ID" value="MEA0976590.1"/>
    <property type="molecule type" value="Genomic_DNA"/>
</dbReference>